<proteinExistence type="predicted"/>
<reference evidence="2 3" key="1">
    <citation type="submission" date="2024-06" db="EMBL/GenBank/DDBJ databases">
        <title>The Natural Products Discovery Center: Release of the First 8490 Sequenced Strains for Exploring Actinobacteria Biosynthetic Diversity.</title>
        <authorList>
            <person name="Kalkreuter E."/>
            <person name="Kautsar S.A."/>
            <person name="Yang D."/>
            <person name="Bader C.D."/>
            <person name="Teijaro C.N."/>
            <person name="Fluegel L."/>
            <person name="Davis C.M."/>
            <person name="Simpson J.R."/>
            <person name="Lauterbach L."/>
            <person name="Steele A.D."/>
            <person name="Gui C."/>
            <person name="Meng S."/>
            <person name="Li G."/>
            <person name="Viehrig K."/>
            <person name="Ye F."/>
            <person name="Su P."/>
            <person name="Kiefer A.F."/>
            <person name="Nichols A."/>
            <person name="Cepeda A.J."/>
            <person name="Yan W."/>
            <person name="Fan B."/>
            <person name="Jiang Y."/>
            <person name="Adhikari A."/>
            <person name="Zheng C.-J."/>
            <person name="Schuster L."/>
            <person name="Cowan T.M."/>
            <person name="Smanski M.J."/>
            <person name="Chevrette M.G."/>
            <person name="De Carvalho L.P.S."/>
            <person name="Shen B."/>
        </authorList>
    </citation>
    <scope>NUCLEOTIDE SEQUENCE [LARGE SCALE GENOMIC DNA]</scope>
    <source>
        <strain evidence="2 3">NPDC050403</strain>
    </source>
</reference>
<comment type="caution">
    <text evidence="2">The sequence shown here is derived from an EMBL/GenBank/DDBJ whole genome shotgun (WGS) entry which is preliminary data.</text>
</comment>
<gene>
    <name evidence="2" type="ORF">AB0I48_24205</name>
</gene>
<feature type="compositionally biased region" description="Low complexity" evidence="1">
    <location>
        <begin position="345"/>
        <end position="390"/>
    </location>
</feature>
<sequence length="442" mass="45394">MGFGMFEWSAGDLGSAMLENLTDFIAGEERKPGVDPAAIQSKYNQQRDGVRDDASGIGFQGAYRPKSVHRTDDFDRPGTAELRAKVDRIDIAAVDNLATAWNKIGKRAETSLNNFTSAMKRATDEGIWRGASRNAAAKAVSDYGTEAVQLSNAAKLTANKVAELKSGLEPTKALVPHAPDLRSNVENTRHWIAGRGWRDNQEAIDTAHTEAVRVLRTVYAPVIVETDTNVPVIPTPTSRTSNNTDIPTGGGDPTQQRSKSPTTNPPSGSENPRSETPSETPTNPQGSDQGSPTSAQSTNPSSQQQSARSESPATNPAGANPTGTNPASANPTGTNPGSRGGSGSGSPRSGSPGSGSVTPSPGRSVTGTPVAAGLSAGAATNAAAASSTGRNGMGGMGSPGSRGGKDDESSKGIPDYLINQENGEQVTGLDSLPGTVPPVIGA</sequence>
<dbReference type="Proteomes" id="UP001551695">
    <property type="component" value="Unassembled WGS sequence"/>
</dbReference>
<dbReference type="InterPro" id="IPR038332">
    <property type="entry name" value="PPE_sf"/>
</dbReference>
<accession>A0ABV3FZ21</accession>
<keyword evidence="3" id="KW-1185">Reference proteome</keyword>
<dbReference type="Gene3D" id="1.20.1260.20">
    <property type="entry name" value="PPE superfamily"/>
    <property type="match status" value="1"/>
</dbReference>
<feature type="compositionally biased region" description="Polar residues" evidence="1">
    <location>
        <begin position="235"/>
        <end position="246"/>
    </location>
</feature>
<evidence type="ECO:0000256" key="1">
    <source>
        <dbReference type="SAM" id="MobiDB-lite"/>
    </source>
</evidence>
<organism evidence="2 3">
    <name type="scientific">Nocardia aurea</name>
    <dbReference type="NCBI Taxonomy" id="2144174"/>
    <lineage>
        <taxon>Bacteria</taxon>
        <taxon>Bacillati</taxon>
        <taxon>Actinomycetota</taxon>
        <taxon>Actinomycetes</taxon>
        <taxon>Mycobacteriales</taxon>
        <taxon>Nocardiaceae</taxon>
        <taxon>Nocardia</taxon>
    </lineage>
</organism>
<dbReference type="RefSeq" id="WP_357786633.1">
    <property type="nucleotide sequence ID" value="NZ_JBFAKC010000011.1"/>
</dbReference>
<feature type="compositionally biased region" description="Polar residues" evidence="1">
    <location>
        <begin position="253"/>
        <end position="314"/>
    </location>
</feature>
<protein>
    <recommendedName>
        <fullName evidence="4">PPE domain-containing protein</fullName>
    </recommendedName>
</protein>
<feature type="region of interest" description="Disordered" evidence="1">
    <location>
        <begin position="230"/>
        <end position="442"/>
    </location>
</feature>
<evidence type="ECO:0000313" key="3">
    <source>
        <dbReference type="Proteomes" id="UP001551695"/>
    </source>
</evidence>
<evidence type="ECO:0000313" key="2">
    <source>
        <dbReference type="EMBL" id="MEV0710672.1"/>
    </source>
</evidence>
<feature type="compositionally biased region" description="Gly residues" evidence="1">
    <location>
        <begin position="391"/>
        <end position="402"/>
    </location>
</feature>
<name>A0ABV3FZ21_9NOCA</name>
<evidence type="ECO:0008006" key="4">
    <source>
        <dbReference type="Google" id="ProtNLM"/>
    </source>
</evidence>
<dbReference type="EMBL" id="JBFAKC010000011">
    <property type="protein sequence ID" value="MEV0710672.1"/>
    <property type="molecule type" value="Genomic_DNA"/>
</dbReference>